<organism evidence="1 2">
    <name type="scientific">Microbacterium ureisolvens</name>
    <dbReference type="NCBI Taxonomy" id="2781186"/>
    <lineage>
        <taxon>Bacteria</taxon>
        <taxon>Bacillati</taxon>
        <taxon>Actinomycetota</taxon>
        <taxon>Actinomycetes</taxon>
        <taxon>Micrococcales</taxon>
        <taxon>Microbacteriaceae</taxon>
        <taxon>Microbacterium</taxon>
    </lineage>
</organism>
<proteinExistence type="predicted"/>
<dbReference type="SUPFAM" id="SSF47090">
    <property type="entry name" value="PGBD-like"/>
    <property type="match status" value="1"/>
</dbReference>
<evidence type="ECO:0000313" key="1">
    <source>
        <dbReference type="EMBL" id="MBW9111298.1"/>
    </source>
</evidence>
<comment type="caution">
    <text evidence="1">The sequence shown here is derived from an EMBL/GenBank/DDBJ whole genome shotgun (WGS) entry which is preliminary data.</text>
</comment>
<dbReference type="RefSeq" id="WP_220340282.1">
    <property type="nucleotide sequence ID" value="NZ_JAEUAX010000010.1"/>
</dbReference>
<dbReference type="Proteomes" id="UP000777440">
    <property type="component" value="Unassembled WGS sequence"/>
</dbReference>
<sequence>MLTTAVISAVIAFAAGFFVRSPAQVAADTAPPPRSLLTTPVIEGTLEDPLLLPGAVGLGNVIELTPAGSSGVVTGSPLVVGQQFNAGGVLAEVNDRPVIYLQGAIPLLRDLQPGDRGEDVARLQESLAPWGAPDPDGVWGAGTTSALRALYRAAGYAPPEGNVARGTELVFAAALGGTVLSVKSALGATVSSPLIRATTSAPTVTASVTDATSQLLRVGQRVMIAGASIGGTREGTITAVGGLATGEDGISRATVTVQPDADLPPGSIDGRVELSVSLDDNPASGLLVPLAAIHSDASGGNYLIVERNESTKHVEVIVRDTGAGQALVQSLDGDLTVDDVVVVGGK</sequence>
<dbReference type="EMBL" id="JAEUAX010000010">
    <property type="protein sequence ID" value="MBW9111298.1"/>
    <property type="molecule type" value="Genomic_DNA"/>
</dbReference>
<accession>A0ABS7I5H6</accession>
<dbReference type="InterPro" id="IPR036365">
    <property type="entry name" value="PGBD-like_sf"/>
</dbReference>
<evidence type="ECO:0008006" key="3">
    <source>
        <dbReference type="Google" id="ProtNLM"/>
    </source>
</evidence>
<name>A0ABS7I5H6_9MICO</name>
<dbReference type="Gene3D" id="1.10.101.10">
    <property type="entry name" value="PGBD-like superfamily/PGBD"/>
    <property type="match status" value="1"/>
</dbReference>
<evidence type="ECO:0000313" key="2">
    <source>
        <dbReference type="Proteomes" id="UP000777440"/>
    </source>
</evidence>
<keyword evidence="2" id="KW-1185">Reference proteome</keyword>
<gene>
    <name evidence="1" type="ORF">JNB61_16095</name>
</gene>
<reference evidence="1 2" key="1">
    <citation type="journal article" date="2021" name="MBio">
        <title>Poor Competitiveness of Bradyrhizobium in Pigeon Pea Root Colonization in Indian Soils.</title>
        <authorList>
            <person name="Chalasani D."/>
            <person name="Basu A."/>
            <person name="Pullabhotla S.V.S.R.N."/>
            <person name="Jorrin B."/>
            <person name="Neal A.L."/>
            <person name="Poole P.S."/>
            <person name="Podile A.R."/>
            <person name="Tkacz A."/>
        </authorList>
    </citation>
    <scope>NUCLEOTIDE SEQUENCE [LARGE SCALE GENOMIC DNA]</scope>
    <source>
        <strain evidence="1 2">HU12</strain>
    </source>
</reference>
<dbReference type="InterPro" id="IPR036366">
    <property type="entry name" value="PGBDSf"/>
</dbReference>
<protein>
    <recommendedName>
        <fullName evidence="3">Peptidoglycan binding-like domain-containing protein</fullName>
    </recommendedName>
</protein>